<comment type="caution">
    <text evidence="5">The sequence shown here is derived from an EMBL/GenBank/DDBJ whole genome shotgun (WGS) entry which is preliminary data.</text>
</comment>
<dbReference type="Gene3D" id="1.10.10.60">
    <property type="entry name" value="Homeodomain-like"/>
    <property type="match status" value="1"/>
</dbReference>
<dbReference type="PROSITE" id="PS01124">
    <property type="entry name" value="HTH_ARAC_FAMILY_2"/>
    <property type="match status" value="1"/>
</dbReference>
<dbReference type="Pfam" id="PF12625">
    <property type="entry name" value="Arabinose_bd"/>
    <property type="match status" value="1"/>
</dbReference>
<evidence type="ECO:0000256" key="2">
    <source>
        <dbReference type="ARBA" id="ARBA00023125"/>
    </source>
</evidence>
<dbReference type="GO" id="GO:0005829">
    <property type="term" value="C:cytosol"/>
    <property type="evidence" value="ECO:0007669"/>
    <property type="project" value="TreeGrafter"/>
</dbReference>
<evidence type="ECO:0000256" key="3">
    <source>
        <dbReference type="ARBA" id="ARBA00023163"/>
    </source>
</evidence>
<dbReference type="AlphaFoldDB" id="A0A7U7EML3"/>
<dbReference type="PANTHER" id="PTHR47894:SF1">
    <property type="entry name" value="HTH-TYPE TRANSCRIPTIONAL REGULATOR VQSM"/>
    <property type="match status" value="1"/>
</dbReference>
<dbReference type="InterPro" id="IPR009057">
    <property type="entry name" value="Homeodomain-like_sf"/>
</dbReference>
<sequence length="343" mass="38232">MMRDLTDDVALMRPVIDALRASGTDPDRVLGRVGLAPGGLPAGRFPHAAQTQFWKAAAEECGEEHVGLHLAGHLPAFHGLLLEYLFLSSETFGAGLQHSLRYVRLLSDTLSARLEVNGEEAVLSLGMQLGSSRHFPEMLAGAVIRLFGALTDQEFRPRLVQLMHTEGAPPERYRAVYGCPAELGADRYALSFDAAVLAKPSRHAAPELLRIHESLARRQLAEVERLDLVRQVRELIAELLVNGGATLEQVASRLDMPPRRLRERLAMAGVRFNDLITDYRCRLAKELLLKTDERIEVIVERTGFSEPSTFYRAFKRWVGETPVEFRRRGKAEASRTVDSDCSL</sequence>
<keyword evidence="2" id="KW-0238">DNA-binding</keyword>
<dbReference type="EMBL" id="CAJFCI010000039">
    <property type="protein sequence ID" value="CAD5107641.1"/>
    <property type="molecule type" value="Genomic_DNA"/>
</dbReference>
<keyword evidence="6" id="KW-1185">Reference proteome</keyword>
<gene>
    <name evidence="5" type="primary">virS_4</name>
    <name evidence="5" type="ORF">PSEWESI4_01914</name>
</gene>
<accession>A0A7U7EML3</accession>
<dbReference type="GO" id="GO:0000976">
    <property type="term" value="F:transcription cis-regulatory region binding"/>
    <property type="evidence" value="ECO:0007669"/>
    <property type="project" value="TreeGrafter"/>
</dbReference>
<protein>
    <submittedName>
        <fullName evidence="5">HTH-type transcriptional regulator VirS</fullName>
    </submittedName>
</protein>
<evidence type="ECO:0000313" key="5">
    <source>
        <dbReference type="EMBL" id="CAD5107641.1"/>
    </source>
</evidence>
<dbReference type="SUPFAM" id="SSF46689">
    <property type="entry name" value="Homeodomain-like"/>
    <property type="match status" value="1"/>
</dbReference>
<name>A0A7U7EML3_9GAMM</name>
<evidence type="ECO:0000313" key="6">
    <source>
        <dbReference type="Proteomes" id="UP000583387"/>
    </source>
</evidence>
<dbReference type="Pfam" id="PF12833">
    <property type="entry name" value="HTH_18"/>
    <property type="match status" value="1"/>
</dbReference>
<keyword evidence="3" id="KW-0804">Transcription</keyword>
<dbReference type="GO" id="GO:0003700">
    <property type="term" value="F:DNA-binding transcription factor activity"/>
    <property type="evidence" value="ECO:0007669"/>
    <property type="project" value="InterPro"/>
</dbReference>
<dbReference type="InterPro" id="IPR032687">
    <property type="entry name" value="AraC-type_N"/>
</dbReference>
<reference evidence="5 6" key="1">
    <citation type="submission" date="2020-08" db="EMBL/GenBank/DDBJ databases">
        <authorList>
            <person name="Criscuolo A."/>
        </authorList>
    </citation>
    <scope>NUCLEOTIDE SEQUENCE [LARGE SCALE GENOMIC DNA]</scope>
    <source>
        <strain evidence="5">CIP111764</strain>
    </source>
</reference>
<proteinExistence type="predicted"/>
<feature type="domain" description="HTH araC/xylS-type" evidence="4">
    <location>
        <begin position="230"/>
        <end position="328"/>
    </location>
</feature>
<dbReference type="InterPro" id="IPR018060">
    <property type="entry name" value="HTH_AraC"/>
</dbReference>
<organism evidence="5 6">
    <name type="scientific">Zestomonas carbonaria</name>
    <dbReference type="NCBI Taxonomy" id="2762745"/>
    <lineage>
        <taxon>Bacteria</taxon>
        <taxon>Pseudomonadati</taxon>
        <taxon>Pseudomonadota</taxon>
        <taxon>Gammaproteobacteria</taxon>
        <taxon>Pseudomonadales</taxon>
        <taxon>Pseudomonadaceae</taxon>
        <taxon>Zestomonas</taxon>
    </lineage>
</organism>
<keyword evidence="1" id="KW-0805">Transcription regulation</keyword>
<evidence type="ECO:0000259" key="4">
    <source>
        <dbReference type="PROSITE" id="PS01124"/>
    </source>
</evidence>
<dbReference type="Proteomes" id="UP000583387">
    <property type="component" value="Unassembled WGS sequence"/>
</dbReference>
<dbReference type="PANTHER" id="PTHR47894">
    <property type="entry name" value="HTH-TYPE TRANSCRIPTIONAL REGULATOR GADX"/>
    <property type="match status" value="1"/>
</dbReference>
<evidence type="ECO:0000256" key="1">
    <source>
        <dbReference type="ARBA" id="ARBA00023015"/>
    </source>
</evidence>
<dbReference type="SMART" id="SM00342">
    <property type="entry name" value="HTH_ARAC"/>
    <property type="match status" value="1"/>
</dbReference>